<accession>A0A2K1E113</accession>
<evidence type="ECO:0000259" key="2">
    <source>
        <dbReference type="PROSITE" id="PS50213"/>
    </source>
</evidence>
<dbReference type="EMBL" id="POWF01000002">
    <property type="protein sequence ID" value="PNQ73967.1"/>
    <property type="molecule type" value="Genomic_DNA"/>
</dbReference>
<feature type="domain" description="FAS1" evidence="2">
    <location>
        <begin position="321"/>
        <end position="473"/>
    </location>
</feature>
<dbReference type="PANTHER" id="PTHR10900:SF77">
    <property type="entry name" value="FI19380P1"/>
    <property type="match status" value="1"/>
</dbReference>
<proteinExistence type="predicted"/>
<dbReference type="PANTHER" id="PTHR10900">
    <property type="entry name" value="PERIOSTIN-RELATED"/>
    <property type="match status" value="1"/>
</dbReference>
<dbReference type="GO" id="GO:0005615">
    <property type="term" value="C:extracellular space"/>
    <property type="evidence" value="ECO:0007669"/>
    <property type="project" value="TreeGrafter"/>
</dbReference>
<gene>
    <name evidence="3" type="ORF">C1T31_06495</name>
</gene>
<dbReference type="SMART" id="SM00554">
    <property type="entry name" value="FAS1"/>
    <property type="match status" value="3"/>
</dbReference>
<evidence type="ECO:0000256" key="1">
    <source>
        <dbReference type="SAM" id="SignalP"/>
    </source>
</evidence>
<feature type="domain" description="FAS1" evidence="2">
    <location>
        <begin position="36"/>
        <end position="178"/>
    </location>
</feature>
<dbReference type="InterPro" id="IPR036378">
    <property type="entry name" value="FAS1_dom_sf"/>
</dbReference>
<dbReference type="OrthoDB" id="9800666at2"/>
<reference evidence="3 4" key="1">
    <citation type="submission" date="2018-01" db="EMBL/GenBank/DDBJ databases">
        <title>The draft genome of Hanstruepera neustonica JCM19743.</title>
        <authorList>
            <person name="He R.-H."/>
            <person name="Du Z.-J."/>
        </authorList>
    </citation>
    <scope>NUCLEOTIDE SEQUENCE [LARGE SCALE GENOMIC DNA]</scope>
    <source>
        <strain evidence="3 4">JCM19743</strain>
    </source>
</reference>
<dbReference type="SUPFAM" id="SSF82153">
    <property type="entry name" value="FAS1 domain"/>
    <property type="match status" value="3"/>
</dbReference>
<sequence length="476" mass="48785">MKTIKITLLLFCMTLLGVSCSSDDDNSIPFNPTPQQQNIVEIALDTPELSTLVAALTRADGNLVDVLNGDGPFTVLAPTNAAFTAFLNQNGFASLEDVPTDVLSQILLNHVIMADVTSSDLVAMGAGYASGSATGAAGMNISIFFDTTSGVRFNNAGTVTTPDIDASNGTIHIINGVLGLPDIVDHAINNPSFTSLVTALGAADGDLVSDLRLDGPYTVLAPDNDAFETFLDGTPLGSVDTAVLRQILLNHVLSAAVNSEFLINAGAGYTNTLANGAGGNAMSLYFNTDNGVMFNGISSVFEADVVGTNGIIHAVDAVIGLPTVVTFAAADPNFSTLVSALTDLTPGTDFVEILSRTSGSNADGINPDYTVFAPTNDAFDALIEDLGGVPDESTLTQVLLYHVASEANVTSGDLMPGANPVTSLQGGSFTLNVPGTGDNIADITDGSGATDIGVVAVDVQAANGVIHVLNKVMLPN</sequence>
<feature type="chain" id="PRO_5014436244" evidence="1">
    <location>
        <begin position="22"/>
        <end position="476"/>
    </location>
</feature>
<keyword evidence="1" id="KW-0732">Signal</keyword>
<dbReference type="PROSITE" id="PS50213">
    <property type="entry name" value="FAS1"/>
    <property type="match status" value="3"/>
</dbReference>
<name>A0A2K1E113_9FLAO</name>
<protein>
    <submittedName>
        <fullName evidence="3">Adhesin</fullName>
    </submittedName>
</protein>
<dbReference type="PROSITE" id="PS51257">
    <property type="entry name" value="PROKAR_LIPOPROTEIN"/>
    <property type="match status" value="1"/>
</dbReference>
<dbReference type="Pfam" id="PF02469">
    <property type="entry name" value="Fasciclin"/>
    <property type="match status" value="3"/>
</dbReference>
<evidence type="ECO:0000313" key="3">
    <source>
        <dbReference type="EMBL" id="PNQ73967.1"/>
    </source>
</evidence>
<dbReference type="InterPro" id="IPR000782">
    <property type="entry name" value="FAS1_domain"/>
</dbReference>
<comment type="caution">
    <text evidence="3">The sequence shown here is derived from an EMBL/GenBank/DDBJ whole genome shotgun (WGS) entry which is preliminary data.</text>
</comment>
<dbReference type="Gene3D" id="2.30.180.10">
    <property type="entry name" value="FAS1 domain"/>
    <property type="match status" value="3"/>
</dbReference>
<dbReference type="AlphaFoldDB" id="A0A2K1E113"/>
<keyword evidence="4" id="KW-1185">Reference proteome</keyword>
<feature type="domain" description="FAS1" evidence="2">
    <location>
        <begin position="180"/>
        <end position="319"/>
    </location>
</feature>
<dbReference type="RefSeq" id="WP_103051663.1">
    <property type="nucleotide sequence ID" value="NZ_POWF01000002.1"/>
</dbReference>
<dbReference type="Proteomes" id="UP000236641">
    <property type="component" value="Unassembled WGS sequence"/>
</dbReference>
<dbReference type="InterPro" id="IPR050904">
    <property type="entry name" value="Adhesion/Biosynth-related"/>
</dbReference>
<feature type="signal peptide" evidence="1">
    <location>
        <begin position="1"/>
        <end position="21"/>
    </location>
</feature>
<evidence type="ECO:0000313" key="4">
    <source>
        <dbReference type="Proteomes" id="UP000236641"/>
    </source>
</evidence>
<organism evidence="3 4">
    <name type="scientific">Hanstruepera neustonica</name>
    <dbReference type="NCBI Taxonomy" id="1445657"/>
    <lineage>
        <taxon>Bacteria</taxon>
        <taxon>Pseudomonadati</taxon>
        <taxon>Bacteroidota</taxon>
        <taxon>Flavobacteriia</taxon>
        <taxon>Flavobacteriales</taxon>
        <taxon>Flavobacteriaceae</taxon>
        <taxon>Hanstruepera</taxon>
    </lineage>
</organism>